<reference evidence="1 2" key="1">
    <citation type="submission" date="2023-09" db="EMBL/GenBank/DDBJ databases">
        <authorList>
            <person name="Page C.A."/>
            <person name="Perez-Diaz I.M."/>
        </authorList>
    </citation>
    <scope>NUCLEOTIDE SEQUENCE [LARGE SCALE GENOMIC DNA]</scope>
    <source>
        <strain evidence="1 2">Ll15</strain>
    </source>
</reference>
<dbReference type="Proteomes" id="UP001322664">
    <property type="component" value="Chromosome"/>
</dbReference>
<gene>
    <name evidence="1" type="ORF">R6U77_00950</name>
</gene>
<dbReference type="RefSeq" id="WP_319837065.1">
    <property type="nucleotide sequence ID" value="NZ_CP137624.1"/>
</dbReference>
<evidence type="ECO:0000313" key="2">
    <source>
        <dbReference type="Proteomes" id="UP001322664"/>
    </source>
</evidence>
<protein>
    <submittedName>
        <fullName evidence="1">Group-specific protein</fullName>
    </submittedName>
</protein>
<sequence length="91" mass="10862">MGLIQFDEAQFLDMAQEEMRKEAKARLDQVENEFVFWDVNKLCEKTCMSRSFVFNTFFWLPDFPKKKVGGKWLMSPKKVAAYLETWLDKQP</sequence>
<name>A0ABZ0S404_9BACI</name>
<proteinExistence type="predicted"/>
<keyword evidence="2" id="KW-1185">Reference proteome</keyword>
<organism evidence="1 2">
    <name type="scientific">Lysinibacillus louembei</name>
    <dbReference type="NCBI Taxonomy" id="1470088"/>
    <lineage>
        <taxon>Bacteria</taxon>
        <taxon>Bacillati</taxon>
        <taxon>Bacillota</taxon>
        <taxon>Bacilli</taxon>
        <taxon>Bacillales</taxon>
        <taxon>Bacillaceae</taxon>
        <taxon>Lysinibacillus</taxon>
    </lineage>
</organism>
<evidence type="ECO:0000313" key="1">
    <source>
        <dbReference type="EMBL" id="WPK12287.1"/>
    </source>
</evidence>
<accession>A0ABZ0S404</accession>
<dbReference type="EMBL" id="CP137624">
    <property type="protein sequence ID" value="WPK12287.1"/>
    <property type="molecule type" value="Genomic_DNA"/>
</dbReference>